<feature type="region of interest" description="Disordered" evidence="1">
    <location>
        <begin position="21"/>
        <end position="64"/>
    </location>
</feature>
<gene>
    <name evidence="2" type="ORF">NGF19_29535</name>
</gene>
<dbReference type="EMBL" id="JAMWMR010000052">
    <property type="protein sequence ID" value="MCN9244875.1"/>
    <property type="molecule type" value="Genomic_DNA"/>
</dbReference>
<name>A0ABT0ZMV5_9ACTN</name>
<dbReference type="RefSeq" id="WP_252428873.1">
    <property type="nucleotide sequence ID" value="NZ_JAMWMR010000052.1"/>
</dbReference>
<evidence type="ECO:0008006" key="4">
    <source>
        <dbReference type="Google" id="ProtNLM"/>
    </source>
</evidence>
<evidence type="ECO:0000313" key="2">
    <source>
        <dbReference type="EMBL" id="MCN9244875.1"/>
    </source>
</evidence>
<feature type="compositionally biased region" description="Low complexity" evidence="1">
    <location>
        <begin position="36"/>
        <end position="50"/>
    </location>
</feature>
<dbReference type="Proteomes" id="UP001523219">
    <property type="component" value="Unassembled WGS sequence"/>
</dbReference>
<keyword evidence="3" id="KW-1185">Reference proteome</keyword>
<accession>A0ABT0ZMV5</accession>
<dbReference type="PROSITE" id="PS51257">
    <property type="entry name" value="PROKAR_LIPOPROTEIN"/>
    <property type="match status" value="1"/>
</dbReference>
<evidence type="ECO:0000313" key="3">
    <source>
        <dbReference type="Proteomes" id="UP001523219"/>
    </source>
</evidence>
<sequence>MRKAVRAAVATVIAGVVLSGCGDSDGDQPEAKAKAKASASADADTGAGTAEQKQSASPAGDGIIGRATGSWKSIVASDSATSLSTLTIEAGGKVSAKGGKLDCTGTMKPGEEDGKDAPTLTLSCAGGDDGGRGVGTVGMKGDDALAIDWAGPEGGWGGPVDSFRRTAG</sequence>
<organism evidence="2 3">
    <name type="scientific">Streptomyces macrolidinus</name>
    <dbReference type="NCBI Taxonomy" id="2952607"/>
    <lineage>
        <taxon>Bacteria</taxon>
        <taxon>Bacillati</taxon>
        <taxon>Actinomycetota</taxon>
        <taxon>Actinomycetes</taxon>
        <taxon>Kitasatosporales</taxon>
        <taxon>Streptomycetaceae</taxon>
        <taxon>Streptomyces</taxon>
    </lineage>
</organism>
<proteinExistence type="predicted"/>
<protein>
    <recommendedName>
        <fullName evidence="4">Lipoprotein</fullName>
    </recommendedName>
</protein>
<evidence type="ECO:0000256" key="1">
    <source>
        <dbReference type="SAM" id="MobiDB-lite"/>
    </source>
</evidence>
<comment type="caution">
    <text evidence="2">The sequence shown here is derived from an EMBL/GenBank/DDBJ whole genome shotgun (WGS) entry which is preliminary data.</text>
</comment>
<reference evidence="2 3" key="1">
    <citation type="submission" date="2022-05" db="EMBL/GenBank/DDBJ databases">
        <title>Streptomyces sp. nov. RY43-2 isolated from soil of a peat swamp forest.</title>
        <authorList>
            <person name="Kanchanasin P."/>
            <person name="Tanasupawat S."/>
            <person name="Phongsopitanun W."/>
        </authorList>
    </citation>
    <scope>NUCLEOTIDE SEQUENCE [LARGE SCALE GENOMIC DNA]</scope>
    <source>
        <strain evidence="2 3">RY43-2</strain>
    </source>
</reference>